<dbReference type="RefSeq" id="WP_229490074.1">
    <property type="nucleotide sequence ID" value="NZ_JAIVFQ010000116.1"/>
</dbReference>
<keyword evidence="2" id="KW-1133">Transmembrane helix</keyword>
<accession>A0ABS8IKC8</accession>
<gene>
    <name evidence="3" type="ORF">LC586_35050</name>
</gene>
<feature type="compositionally biased region" description="Polar residues" evidence="1">
    <location>
        <begin position="15"/>
        <end position="25"/>
    </location>
</feature>
<evidence type="ECO:0000256" key="2">
    <source>
        <dbReference type="SAM" id="Phobius"/>
    </source>
</evidence>
<evidence type="ECO:0000256" key="1">
    <source>
        <dbReference type="SAM" id="MobiDB-lite"/>
    </source>
</evidence>
<comment type="caution">
    <text evidence="3">The sequence shown here is derived from an EMBL/GenBank/DDBJ whole genome shotgun (WGS) entry which is preliminary data.</text>
</comment>
<feature type="transmembrane region" description="Helical" evidence="2">
    <location>
        <begin position="103"/>
        <end position="136"/>
    </location>
</feature>
<sequence>MKPIFNKSKQEKSSDITQASSNSEIENSKTIDEQLNNTGNDEERISVTVKSSKLPFSFSQSALLGIIAVAIVATFFLVTRGNDFCFFSICSEFPYQNPIVYSFWSAAGGLAGFGVLTLMGVSAPIAIIGGLATWFLMQISLH</sequence>
<keyword evidence="4" id="KW-1185">Reference proteome</keyword>
<organism evidence="3 4">
    <name type="scientific">Nostoc favosum CHAB5714</name>
    <dbReference type="NCBI Taxonomy" id="2780399"/>
    <lineage>
        <taxon>Bacteria</taxon>
        <taxon>Bacillati</taxon>
        <taxon>Cyanobacteriota</taxon>
        <taxon>Cyanophyceae</taxon>
        <taxon>Nostocales</taxon>
        <taxon>Nostocaceae</taxon>
        <taxon>Nostoc</taxon>
        <taxon>Nostoc favosum</taxon>
    </lineage>
</organism>
<protein>
    <submittedName>
        <fullName evidence="3">Uncharacterized protein</fullName>
    </submittedName>
</protein>
<evidence type="ECO:0000313" key="3">
    <source>
        <dbReference type="EMBL" id="MCC5604246.1"/>
    </source>
</evidence>
<keyword evidence="2" id="KW-0812">Transmembrane</keyword>
<name>A0ABS8IKC8_9NOSO</name>
<keyword evidence="2" id="KW-0472">Membrane</keyword>
<proteinExistence type="predicted"/>
<feature type="transmembrane region" description="Helical" evidence="2">
    <location>
        <begin position="54"/>
        <end position="78"/>
    </location>
</feature>
<dbReference type="EMBL" id="JAIVFQ010000116">
    <property type="protein sequence ID" value="MCC5604246.1"/>
    <property type="molecule type" value="Genomic_DNA"/>
</dbReference>
<evidence type="ECO:0000313" key="4">
    <source>
        <dbReference type="Proteomes" id="UP001199525"/>
    </source>
</evidence>
<dbReference type="Proteomes" id="UP001199525">
    <property type="component" value="Unassembled WGS sequence"/>
</dbReference>
<feature type="region of interest" description="Disordered" evidence="1">
    <location>
        <begin position="1"/>
        <end position="39"/>
    </location>
</feature>
<reference evidence="3 4" key="1">
    <citation type="journal article" date="2021" name="Microorganisms">
        <title>Genome Evolution of Filamentous Cyanobacterium Nostoc Species: From Facultative Symbiosis to Free Living.</title>
        <authorList>
            <person name="Huo D."/>
            <person name="Li H."/>
            <person name="Cai F."/>
            <person name="Guo X."/>
            <person name="Qiao Z."/>
            <person name="Wang W."/>
            <person name="Yu G."/>
            <person name="Li R."/>
        </authorList>
    </citation>
    <scope>NUCLEOTIDE SEQUENCE [LARGE SCALE GENOMIC DNA]</scope>
    <source>
        <strain evidence="3 4">CHAB 5714</strain>
    </source>
</reference>